<feature type="compositionally biased region" description="Gly residues" evidence="1">
    <location>
        <begin position="259"/>
        <end position="270"/>
    </location>
</feature>
<protein>
    <submittedName>
        <fullName evidence="2">Uncharacterized protein</fullName>
    </submittedName>
</protein>
<feature type="compositionally biased region" description="Basic and acidic residues" evidence="1">
    <location>
        <begin position="230"/>
        <end position="253"/>
    </location>
</feature>
<sequence length="484" mass="50862">MIIAQLHICPPNRFIVRVHHIPLRLPLRRRVDGIARGLEATRGQRRGDVPGVPRNGRAVRLLRVACGGLIVGGWGGGVGGVRRLEWDGVGRWGLRCAALVPKEEISAYHQRGEQEHHGPGRSGDHADPRPVRRRRRRRGLRTPRLQRQPGPGLPAAGGGRAARRDDRTRLRVRAPRDRVVGAGTPVGRGDAAGQLGEVRLAADARVVEAAGARDLVGGGGLAGRAARRVGGREGRVRGARRGERGHDGRRGPERALGGEAPGAGDAGGESGDVPRGRGGAETRVVVVVGAAQARDGGADAAAAERGPQGLGPVRAAVGDGRRGGDPVGGHAAGLRRHARREEGPVRGRHARAEVVGVRRAAGQAEGGGGAERAGGGVGERAGAEELGVRGSLRHGGRAAVVIVLVMSSRHVVRIMYIPSWGWIGKAARCGVGSITRRWEFFVRSFARSARLSVPRSQIQNTQSPAIRVESASFEISDEFGPLVS</sequence>
<feature type="compositionally biased region" description="Basic and acidic residues" evidence="1">
    <location>
        <begin position="109"/>
        <end position="130"/>
    </location>
</feature>
<feature type="compositionally biased region" description="Low complexity" evidence="1">
    <location>
        <begin position="353"/>
        <end position="363"/>
    </location>
</feature>
<dbReference type="Proteomes" id="UP000698800">
    <property type="component" value="Unassembled WGS sequence"/>
</dbReference>
<feature type="compositionally biased region" description="Low complexity" evidence="1">
    <location>
        <begin position="298"/>
        <end position="318"/>
    </location>
</feature>
<keyword evidence="3" id="KW-1185">Reference proteome</keyword>
<evidence type="ECO:0000256" key="1">
    <source>
        <dbReference type="SAM" id="MobiDB-lite"/>
    </source>
</evidence>
<proteinExistence type="predicted"/>
<feature type="compositionally biased region" description="Basic residues" evidence="1">
    <location>
        <begin position="131"/>
        <end position="141"/>
    </location>
</feature>
<accession>A0A9P8I1H4</accession>
<reference evidence="2" key="1">
    <citation type="submission" date="2021-03" db="EMBL/GenBank/DDBJ databases">
        <title>Comparative genomics and phylogenomic investigation of the class Geoglossomycetes provide insights into ecological specialization and systematics.</title>
        <authorList>
            <person name="Melie T."/>
            <person name="Pirro S."/>
            <person name="Miller A.N."/>
            <person name="Quandt A."/>
        </authorList>
    </citation>
    <scope>NUCLEOTIDE SEQUENCE</scope>
    <source>
        <strain evidence="2">GBOQ0MN5Z8</strain>
    </source>
</reference>
<dbReference type="EMBL" id="JAGHQL010000186">
    <property type="protein sequence ID" value="KAH0536689.1"/>
    <property type="molecule type" value="Genomic_DNA"/>
</dbReference>
<feature type="region of interest" description="Disordered" evidence="1">
    <location>
        <begin position="220"/>
        <end position="279"/>
    </location>
</feature>
<comment type="caution">
    <text evidence="2">The sequence shown here is derived from an EMBL/GenBank/DDBJ whole genome shotgun (WGS) entry which is preliminary data.</text>
</comment>
<feature type="compositionally biased region" description="Basic and acidic residues" evidence="1">
    <location>
        <begin position="162"/>
        <end position="179"/>
    </location>
</feature>
<name>A0A9P8I1H4_9PEZI</name>
<feature type="compositionally biased region" description="Low complexity" evidence="1">
    <location>
        <begin position="142"/>
        <end position="154"/>
    </location>
</feature>
<feature type="region of interest" description="Disordered" evidence="1">
    <location>
        <begin position="109"/>
        <end position="188"/>
    </location>
</feature>
<dbReference type="AlphaFoldDB" id="A0A9P8I1H4"/>
<organism evidence="2 3">
    <name type="scientific">Glutinoglossum americanum</name>
    <dbReference type="NCBI Taxonomy" id="1670608"/>
    <lineage>
        <taxon>Eukaryota</taxon>
        <taxon>Fungi</taxon>
        <taxon>Dikarya</taxon>
        <taxon>Ascomycota</taxon>
        <taxon>Pezizomycotina</taxon>
        <taxon>Geoglossomycetes</taxon>
        <taxon>Geoglossales</taxon>
        <taxon>Geoglossaceae</taxon>
        <taxon>Glutinoglossum</taxon>
    </lineage>
</organism>
<gene>
    <name evidence="2" type="ORF">FGG08_006455</name>
</gene>
<feature type="region of interest" description="Disordered" evidence="1">
    <location>
        <begin position="298"/>
        <end position="378"/>
    </location>
</feature>
<feature type="compositionally biased region" description="Gly residues" evidence="1">
    <location>
        <begin position="364"/>
        <end position="378"/>
    </location>
</feature>
<evidence type="ECO:0000313" key="2">
    <source>
        <dbReference type="EMBL" id="KAH0536689.1"/>
    </source>
</evidence>
<evidence type="ECO:0000313" key="3">
    <source>
        <dbReference type="Proteomes" id="UP000698800"/>
    </source>
</evidence>